<dbReference type="Proteomes" id="UP001595975">
    <property type="component" value="Unassembled WGS sequence"/>
</dbReference>
<proteinExistence type="predicted"/>
<evidence type="ECO:0000313" key="4">
    <source>
        <dbReference type="Proteomes" id="UP001595975"/>
    </source>
</evidence>
<evidence type="ECO:0000313" key="3">
    <source>
        <dbReference type="EMBL" id="MFC5662672.1"/>
    </source>
</evidence>
<dbReference type="RefSeq" id="WP_380224285.1">
    <property type="nucleotide sequence ID" value="NZ_JBHSOF010000005.1"/>
</dbReference>
<dbReference type="Pfam" id="PF08305">
    <property type="entry name" value="NPCBM"/>
    <property type="match status" value="1"/>
</dbReference>
<gene>
    <name evidence="3" type="ORF">ACFP3U_06700</name>
</gene>
<accession>A0ABW0WYL7</accession>
<organism evidence="3 4">
    <name type="scientific">Kitasatospora misakiensis</name>
    <dbReference type="NCBI Taxonomy" id="67330"/>
    <lineage>
        <taxon>Bacteria</taxon>
        <taxon>Bacillati</taxon>
        <taxon>Actinomycetota</taxon>
        <taxon>Actinomycetes</taxon>
        <taxon>Kitasatosporales</taxon>
        <taxon>Streptomycetaceae</taxon>
        <taxon>Kitasatospora</taxon>
    </lineage>
</organism>
<evidence type="ECO:0000256" key="1">
    <source>
        <dbReference type="SAM" id="MobiDB-lite"/>
    </source>
</evidence>
<feature type="compositionally biased region" description="Polar residues" evidence="1">
    <location>
        <begin position="48"/>
        <end position="61"/>
    </location>
</feature>
<dbReference type="Gene3D" id="2.60.120.1060">
    <property type="entry name" value="NPCBM/NEW2 domain"/>
    <property type="match status" value="1"/>
</dbReference>
<feature type="region of interest" description="Disordered" evidence="1">
    <location>
        <begin position="34"/>
        <end position="61"/>
    </location>
</feature>
<feature type="compositionally biased region" description="Low complexity" evidence="1">
    <location>
        <begin position="34"/>
        <end position="47"/>
    </location>
</feature>
<evidence type="ECO:0000259" key="2">
    <source>
        <dbReference type="SMART" id="SM00776"/>
    </source>
</evidence>
<dbReference type="SMART" id="SM00776">
    <property type="entry name" value="NPCBM"/>
    <property type="match status" value="1"/>
</dbReference>
<dbReference type="SUPFAM" id="SSF49785">
    <property type="entry name" value="Galactose-binding domain-like"/>
    <property type="match status" value="1"/>
</dbReference>
<protein>
    <submittedName>
        <fullName evidence="3">NPCBM/NEW2 domain-containing protein</fullName>
    </submittedName>
</protein>
<feature type="region of interest" description="Disordered" evidence="1">
    <location>
        <begin position="1"/>
        <end position="21"/>
    </location>
</feature>
<dbReference type="InterPro" id="IPR038637">
    <property type="entry name" value="NPCBM_sf"/>
</dbReference>
<comment type="caution">
    <text evidence="3">The sequence shown here is derived from an EMBL/GenBank/DDBJ whole genome shotgun (WGS) entry which is preliminary data.</text>
</comment>
<feature type="domain" description="Glycosyl hydrolase family 98 putative carbohydrate-binding module" evidence="2">
    <location>
        <begin position="58"/>
        <end position="194"/>
    </location>
</feature>
<dbReference type="InterPro" id="IPR013222">
    <property type="entry name" value="Glyco_hyd_98_carb-bd"/>
</dbReference>
<dbReference type="InterPro" id="IPR008979">
    <property type="entry name" value="Galactose-bd-like_sf"/>
</dbReference>
<name>A0ABW0WYL7_9ACTN</name>
<reference evidence="4" key="1">
    <citation type="journal article" date="2019" name="Int. J. Syst. Evol. Microbiol.">
        <title>The Global Catalogue of Microorganisms (GCM) 10K type strain sequencing project: providing services to taxonomists for standard genome sequencing and annotation.</title>
        <authorList>
            <consortium name="The Broad Institute Genomics Platform"/>
            <consortium name="The Broad Institute Genome Sequencing Center for Infectious Disease"/>
            <person name="Wu L."/>
            <person name="Ma J."/>
        </authorList>
    </citation>
    <scope>NUCLEOTIDE SEQUENCE [LARGE SCALE GENOMIC DNA]</scope>
    <source>
        <strain evidence="4">CGMCC 4.1437</strain>
    </source>
</reference>
<dbReference type="EMBL" id="JBHSOF010000005">
    <property type="protein sequence ID" value="MFC5662672.1"/>
    <property type="molecule type" value="Genomic_DNA"/>
</dbReference>
<keyword evidence="4" id="KW-1185">Reference proteome</keyword>
<sequence>MVALATTACGAGGSSSGGHTSTAAVTATQTVTVTTVPSSATVTSTASDPGSGSPSTPATGAQYLSETEPLASSYGVETGPAAVNGRNYARSVSLRTDRSSIPTNEAEYNLERSWQTFHATVGVRDDSPADAVLTFEVFIDGRSATRVVLHLGQSQDLSLDVGDALRLKIAVTYTATVDTPTYCYGAWGDARLEK</sequence>